<proteinExistence type="inferred from homology"/>
<reference evidence="12" key="1">
    <citation type="submission" date="2024-04" db="EMBL/GenBank/DDBJ databases">
        <title>Salinicola lusitanus LLJ914,a marine bacterium isolated from the Okinawa Trough.</title>
        <authorList>
            <person name="Li J."/>
        </authorList>
    </citation>
    <scope>NUCLEOTIDE SEQUENCE [LARGE SCALE GENOMIC DNA]</scope>
</reference>
<feature type="compositionally biased region" description="Basic and acidic residues" evidence="10">
    <location>
        <begin position="908"/>
        <end position="932"/>
    </location>
</feature>
<accession>A0AAW0P084</accession>
<feature type="region of interest" description="Disordered" evidence="10">
    <location>
        <begin position="903"/>
        <end position="932"/>
    </location>
</feature>
<keyword evidence="5" id="KW-0175">Coiled coil</keyword>
<protein>
    <recommendedName>
        <fullName evidence="9">Cilia- and flagella-associated protein 43</fullName>
    </recommendedName>
</protein>
<keyword evidence="3" id="KW-0853">WD repeat</keyword>
<keyword evidence="2" id="KW-0963">Cytoplasm</keyword>
<dbReference type="EMBL" id="JBBPFD010000012">
    <property type="protein sequence ID" value="KAK7904789.1"/>
    <property type="molecule type" value="Genomic_DNA"/>
</dbReference>
<name>A0AAW0P084_9GOBI</name>
<dbReference type="AlphaFoldDB" id="A0AAW0P084"/>
<dbReference type="InterPro" id="IPR015943">
    <property type="entry name" value="WD40/YVTN_repeat-like_dom_sf"/>
</dbReference>
<evidence type="ECO:0000256" key="8">
    <source>
        <dbReference type="ARBA" id="ARBA00023605"/>
    </source>
</evidence>
<evidence type="ECO:0000256" key="5">
    <source>
        <dbReference type="ARBA" id="ARBA00023054"/>
    </source>
</evidence>
<dbReference type="PANTHER" id="PTHR14885">
    <property type="entry name" value="CILIA- AND FLAGELLA-ASSOCIATED PROTEIN 43-RELATED"/>
    <property type="match status" value="1"/>
</dbReference>
<dbReference type="GO" id="GO:0005930">
    <property type="term" value="C:axoneme"/>
    <property type="evidence" value="ECO:0007669"/>
    <property type="project" value="UniProtKB-SubCell"/>
</dbReference>
<gene>
    <name evidence="11" type="ORF">WMY93_017396</name>
</gene>
<keyword evidence="7" id="KW-0966">Cell projection</keyword>
<evidence type="ECO:0000256" key="1">
    <source>
        <dbReference type="ARBA" id="ARBA00004430"/>
    </source>
</evidence>
<keyword evidence="6" id="KW-0206">Cytoskeleton</keyword>
<dbReference type="InterPro" id="IPR001680">
    <property type="entry name" value="WD40_rpt"/>
</dbReference>
<keyword evidence="12" id="KW-1185">Reference proteome</keyword>
<evidence type="ECO:0000256" key="2">
    <source>
        <dbReference type="ARBA" id="ARBA00022490"/>
    </source>
</evidence>
<comment type="similarity">
    <text evidence="8">Belongs to the CFAP43 family.</text>
</comment>
<dbReference type="SMART" id="SM00320">
    <property type="entry name" value="WD40"/>
    <property type="match status" value="5"/>
</dbReference>
<dbReference type="GO" id="GO:0007288">
    <property type="term" value="P:sperm axoneme assembly"/>
    <property type="evidence" value="ECO:0007669"/>
    <property type="project" value="TreeGrafter"/>
</dbReference>
<evidence type="ECO:0000256" key="10">
    <source>
        <dbReference type="SAM" id="MobiDB-lite"/>
    </source>
</evidence>
<evidence type="ECO:0000313" key="12">
    <source>
        <dbReference type="Proteomes" id="UP001460270"/>
    </source>
</evidence>
<dbReference type="SUPFAM" id="SSF50978">
    <property type="entry name" value="WD40 repeat-like"/>
    <property type="match status" value="1"/>
</dbReference>
<dbReference type="InterPro" id="IPR036322">
    <property type="entry name" value="WD40_repeat_dom_sf"/>
</dbReference>
<keyword evidence="4" id="KW-0677">Repeat</keyword>
<evidence type="ECO:0000256" key="7">
    <source>
        <dbReference type="ARBA" id="ARBA00023273"/>
    </source>
</evidence>
<evidence type="ECO:0000313" key="11">
    <source>
        <dbReference type="EMBL" id="KAK7904789.1"/>
    </source>
</evidence>
<dbReference type="Gene3D" id="2.130.10.10">
    <property type="entry name" value="YVTN repeat-like/Quinoprotein amine dehydrogenase"/>
    <property type="match status" value="4"/>
</dbReference>
<evidence type="ECO:0000256" key="9">
    <source>
        <dbReference type="ARBA" id="ARBA00023662"/>
    </source>
</evidence>
<comment type="subcellular location">
    <subcellularLocation>
        <location evidence="1">Cytoplasm</location>
        <location evidence="1">Cytoskeleton</location>
        <location evidence="1">Cilium axoneme</location>
    </subcellularLocation>
</comment>
<evidence type="ECO:0000256" key="3">
    <source>
        <dbReference type="ARBA" id="ARBA00022574"/>
    </source>
</evidence>
<comment type="caution">
    <text evidence="11">The sequence shown here is derived from an EMBL/GenBank/DDBJ whole genome shotgun (WGS) entry which is preliminary data.</text>
</comment>
<evidence type="ECO:0000256" key="6">
    <source>
        <dbReference type="ARBA" id="ARBA00023212"/>
    </source>
</evidence>
<dbReference type="Proteomes" id="UP001460270">
    <property type="component" value="Unassembled WGS sequence"/>
</dbReference>
<evidence type="ECO:0000256" key="4">
    <source>
        <dbReference type="ARBA" id="ARBA00022737"/>
    </source>
</evidence>
<organism evidence="11 12">
    <name type="scientific">Mugilogobius chulae</name>
    <name type="common">yellowstripe goby</name>
    <dbReference type="NCBI Taxonomy" id="88201"/>
    <lineage>
        <taxon>Eukaryota</taxon>
        <taxon>Metazoa</taxon>
        <taxon>Chordata</taxon>
        <taxon>Craniata</taxon>
        <taxon>Vertebrata</taxon>
        <taxon>Euteleostomi</taxon>
        <taxon>Actinopterygii</taxon>
        <taxon>Neopterygii</taxon>
        <taxon>Teleostei</taxon>
        <taxon>Neoteleostei</taxon>
        <taxon>Acanthomorphata</taxon>
        <taxon>Gobiaria</taxon>
        <taxon>Gobiiformes</taxon>
        <taxon>Gobioidei</taxon>
        <taxon>Gobiidae</taxon>
        <taxon>Gobionellinae</taxon>
        <taxon>Mugilogobius</taxon>
    </lineage>
</organism>
<dbReference type="PANTHER" id="PTHR14885:SF1">
    <property type="entry name" value="CILIA- AND FLAGELLA-ASSOCIATED PROTEIN 43"/>
    <property type="match status" value="1"/>
</dbReference>
<sequence length="1133" mass="129094">MDFSAYAKVRWIRGFTNKEVYFVDKNTIAYPCGNYINFLDLNTTNQSILQCPGSGVSAFTANGNSGVFAFSPCALNPSIFVHHHPTLELKKELAGLSKVDYISLALSDNGPYLVSCSSLPDFTITVWNWENATPLCQHEYAGMIHIFYPVELPDVDGAMAKKFVLSSHSVSEELCYFGPEMPPSAIAGLKGKKTEDIVNKLFTKARATPVAICWTTSSQLYVGCKEGFLLLVDPELLSVSTLFSPKTPSNVPELKHSFQSLALHKDHLIAVGKGQLFTLNKSLSENVTKVLDMSCGDFVALSFSPTDKNICLTVREPGQLQVWSTDGLILGSISVQTKITSLACCPIANYVVLGTTCGNVLFIDVRDPQQPRIVHQTHLYHTSVEHLVASDSYLYVLDPKPSSKFAVLGYTALSLSAQYVNKSDKVKVLALCDDSDKNHSRSLTLLSLHAENLTDIPDSVERNGCLSNNVLNVFKYKVPHPLTSCVLGNKEIFAYCRQKKSLQCFDLPQRPDSADSKQAFPLNPKHEVKSHTEGPASLALSPHKLWLASLSRDGVLQVRECASMDTCVELQCHARCFTGVQLVSFSADSQTILTANTKDGSLVCTNLRMSEAAVHQATEYSKTLEDHLRRKVRDQNFTLGKMLEWNEKESGSLPSTDKNDKAHETWLENRRKEIVKEDYEKCSGKRANIEKELDELFVTIKDMMSKNKDVPESKLLEQKEFDLDVDHYKIQEAIGEEEALKARAEIEWDILAKSYKCDVLKKERWDALKVKGRSVMAFHSDHEVKNYPLKERTKLELDDLRRVEEMGKIEKAQCTNREQESQRVHIKSSVSYVFGYSSLYIYDQFEVRTREQIINQIIMLQDVIYQIMTELDLQEQIWEPSLTVAEQPEKLLTVQDSEITAEKYLTPEQKEEQEKKKLEKKSRLASKEDDAREMALDNMMDGVLEVKKEDILKLSEWSEEEKKMHKTTRRRLKKTAVCHKRNDGKFDETLAKLFKRKMESEMAVNQEQLKITYLLQNLLIEEEMRNREAELKLKLEQVLTHKEDKAEEVAKCENEVEQFRMIYDTKVAEDKDLDREFRKEFSDVPNHFVDELSKLFKRRPRVQKMRAQTTKAPSLSKTRLYVALWLRTVSRNC</sequence>
<dbReference type="Pfam" id="PF25828">
    <property type="entry name" value="CC_Cfap43"/>
    <property type="match status" value="2"/>
</dbReference>